<dbReference type="AlphaFoldDB" id="A0A105V9D0"/>
<evidence type="ECO:0000256" key="3">
    <source>
        <dbReference type="ARBA" id="ARBA00022692"/>
    </source>
</evidence>
<feature type="transmembrane region" description="Helical" evidence="6">
    <location>
        <begin position="83"/>
        <end position="103"/>
    </location>
</feature>
<dbReference type="Pfam" id="PF00892">
    <property type="entry name" value="EamA"/>
    <property type="match status" value="2"/>
</dbReference>
<accession>A0A105V9D0</accession>
<dbReference type="InterPro" id="IPR050638">
    <property type="entry name" value="AA-Vitamin_Transporters"/>
</dbReference>
<evidence type="ECO:0000256" key="4">
    <source>
        <dbReference type="ARBA" id="ARBA00022989"/>
    </source>
</evidence>
<dbReference type="Proteomes" id="UP000062317">
    <property type="component" value="Unassembled WGS sequence"/>
</dbReference>
<feature type="transmembrane region" description="Helical" evidence="6">
    <location>
        <begin position="139"/>
        <end position="156"/>
    </location>
</feature>
<dbReference type="SUPFAM" id="SSF103481">
    <property type="entry name" value="Multidrug resistance efflux transporter EmrE"/>
    <property type="match status" value="2"/>
</dbReference>
<keyword evidence="9" id="KW-1185">Reference proteome</keyword>
<reference evidence="8 9" key="1">
    <citation type="submission" date="2015-11" db="EMBL/GenBank/DDBJ databases">
        <title>Expanding the genomic diversity of Burkholderia species for the development of highly accurate diagnostics.</title>
        <authorList>
            <person name="Sahl J."/>
            <person name="Keim P."/>
            <person name="Wagner D."/>
        </authorList>
    </citation>
    <scope>NUCLEOTIDE SEQUENCE [LARGE SCALE GENOMIC DNA]</scope>
    <source>
        <strain evidence="8 9">MSMB1301WGS</strain>
    </source>
</reference>
<dbReference type="PANTHER" id="PTHR32322:SF2">
    <property type="entry name" value="EAMA DOMAIN-CONTAINING PROTEIN"/>
    <property type="match status" value="1"/>
</dbReference>
<name>A0A105V9D0_9BURK</name>
<organism evidence="8 9">
    <name type="scientific">Burkholderia territorii</name>
    <dbReference type="NCBI Taxonomy" id="1503055"/>
    <lineage>
        <taxon>Bacteria</taxon>
        <taxon>Pseudomonadati</taxon>
        <taxon>Pseudomonadota</taxon>
        <taxon>Betaproteobacteria</taxon>
        <taxon>Burkholderiales</taxon>
        <taxon>Burkholderiaceae</taxon>
        <taxon>Burkholderia</taxon>
        <taxon>Burkholderia cepacia complex</taxon>
    </lineage>
</organism>
<keyword evidence="5 6" id="KW-0472">Membrane</keyword>
<feature type="transmembrane region" description="Helical" evidence="6">
    <location>
        <begin position="200"/>
        <end position="219"/>
    </location>
</feature>
<keyword evidence="4 6" id="KW-1133">Transmembrane helix</keyword>
<evidence type="ECO:0000256" key="6">
    <source>
        <dbReference type="SAM" id="Phobius"/>
    </source>
</evidence>
<feature type="domain" description="EamA" evidence="7">
    <location>
        <begin position="170"/>
        <end position="304"/>
    </location>
</feature>
<feature type="transmembrane region" description="Helical" evidence="6">
    <location>
        <begin position="21"/>
        <end position="39"/>
    </location>
</feature>
<evidence type="ECO:0000313" key="8">
    <source>
        <dbReference type="EMBL" id="KVV43456.1"/>
    </source>
</evidence>
<dbReference type="InterPro" id="IPR037185">
    <property type="entry name" value="EmrE-like"/>
</dbReference>
<evidence type="ECO:0000256" key="1">
    <source>
        <dbReference type="ARBA" id="ARBA00004141"/>
    </source>
</evidence>
<comment type="similarity">
    <text evidence="2">Belongs to the EamA transporter family.</text>
</comment>
<dbReference type="RefSeq" id="WP_060107548.1">
    <property type="nucleotide sequence ID" value="NZ_LPEQ01000100.1"/>
</dbReference>
<protein>
    <submittedName>
        <fullName evidence="8">Multidrug DMT transporter</fullName>
    </submittedName>
</protein>
<gene>
    <name evidence="8" type="ORF">WT27_09850</name>
</gene>
<keyword evidence="3 6" id="KW-0812">Transmembrane</keyword>
<comment type="subcellular location">
    <subcellularLocation>
        <location evidence="1">Membrane</location>
        <topology evidence="1">Multi-pass membrane protein</topology>
    </subcellularLocation>
</comment>
<evidence type="ECO:0000313" key="9">
    <source>
        <dbReference type="Proteomes" id="UP000062317"/>
    </source>
</evidence>
<dbReference type="GO" id="GO:0016020">
    <property type="term" value="C:membrane"/>
    <property type="evidence" value="ECO:0007669"/>
    <property type="project" value="UniProtKB-SubCell"/>
</dbReference>
<sequence length="307" mass="32542">MSELVRVEPQSRTAAAPQSKYGGATLLGAAILLWGANWPAMKLGLAHITPLWLSAMRFASGALCLFAVQAVTGTLRIPKRGDLPFLASVGALQMLAFTALSAIALHRVGAGRSAVLAYTTPIWVTPVSVLVFRERLSRRTALGTTLGIAGVLLLFNPLDVDWHDHRAVLANVMLLAASLCWAVCILHLRHFRSESSAYVLAPWQMLVAAVPLVVLAVIVEGRYTGDGSIVLTSALLYIGPIATAFCFCAVNAANTRMSSTSMATAMLGVPVFGLFTAVLFLHEPLTPALATSDVLIVAGIALSITRR</sequence>
<dbReference type="EMBL" id="LPEQ01000100">
    <property type="protein sequence ID" value="KVV43456.1"/>
    <property type="molecule type" value="Genomic_DNA"/>
</dbReference>
<feature type="transmembrane region" description="Helical" evidence="6">
    <location>
        <begin position="231"/>
        <end position="250"/>
    </location>
</feature>
<feature type="transmembrane region" description="Helical" evidence="6">
    <location>
        <begin position="51"/>
        <end position="71"/>
    </location>
</feature>
<feature type="transmembrane region" description="Helical" evidence="6">
    <location>
        <begin position="262"/>
        <end position="282"/>
    </location>
</feature>
<feature type="transmembrane region" description="Helical" evidence="6">
    <location>
        <begin position="288"/>
        <end position="305"/>
    </location>
</feature>
<dbReference type="InterPro" id="IPR000620">
    <property type="entry name" value="EamA_dom"/>
</dbReference>
<evidence type="ECO:0000256" key="2">
    <source>
        <dbReference type="ARBA" id="ARBA00007362"/>
    </source>
</evidence>
<feature type="domain" description="EamA" evidence="7">
    <location>
        <begin position="24"/>
        <end position="155"/>
    </location>
</feature>
<comment type="caution">
    <text evidence="8">The sequence shown here is derived from an EMBL/GenBank/DDBJ whole genome shotgun (WGS) entry which is preliminary data.</text>
</comment>
<feature type="transmembrane region" description="Helical" evidence="6">
    <location>
        <begin position="168"/>
        <end position="188"/>
    </location>
</feature>
<evidence type="ECO:0000256" key="5">
    <source>
        <dbReference type="ARBA" id="ARBA00023136"/>
    </source>
</evidence>
<evidence type="ECO:0000259" key="7">
    <source>
        <dbReference type="Pfam" id="PF00892"/>
    </source>
</evidence>
<feature type="transmembrane region" description="Helical" evidence="6">
    <location>
        <begin position="115"/>
        <end position="132"/>
    </location>
</feature>
<dbReference type="PANTHER" id="PTHR32322">
    <property type="entry name" value="INNER MEMBRANE TRANSPORTER"/>
    <property type="match status" value="1"/>
</dbReference>
<proteinExistence type="inferred from homology"/>